<accession>A0A9N7UFJ5</accession>
<keyword evidence="2" id="KW-1185">Reference proteome</keyword>
<sequence length="118" mass="13017">MVSTSRPFPEGSDADYAAASMARVSELLSPDLVEKPKLKLSMMSQRQQFVGSACAVGEGMRERVRPVMRSWRTMAPRLVLDRDTEARGVAKDSVQRSSTKAYTLIAVPRLPLACSDEQ</sequence>
<dbReference type="Proteomes" id="UP001153269">
    <property type="component" value="Unassembled WGS sequence"/>
</dbReference>
<dbReference type="AlphaFoldDB" id="A0A9N7UFJ5"/>
<organism evidence="1 2">
    <name type="scientific">Pleuronectes platessa</name>
    <name type="common">European plaice</name>
    <dbReference type="NCBI Taxonomy" id="8262"/>
    <lineage>
        <taxon>Eukaryota</taxon>
        <taxon>Metazoa</taxon>
        <taxon>Chordata</taxon>
        <taxon>Craniata</taxon>
        <taxon>Vertebrata</taxon>
        <taxon>Euteleostomi</taxon>
        <taxon>Actinopterygii</taxon>
        <taxon>Neopterygii</taxon>
        <taxon>Teleostei</taxon>
        <taxon>Neoteleostei</taxon>
        <taxon>Acanthomorphata</taxon>
        <taxon>Carangaria</taxon>
        <taxon>Pleuronectiformes</taxon>
        <taxon>Pleuronectoidei</taxon>
        <taxon>Pleuronectidae</taxon>
        <taxon>Pleuronectes</taxon>
    </lineage>
</organism>
<gene>
    <name evidence="1" type="ORF">PLEPLA_LOCUS17545</name>
</gene>
<evidence type="ECO:0000313" key="2">
    <source>
        <dbReference type="Proteomes" id="UP001153269"/>
    </source>
</evidence>
<proteinExistence type="predicted"/>
<reference evidence="1" key="1">
    <citation type="submission" date="2020-03" db="EMBL/GenBank/DDBJ databases">
        <authorList>
            <person name="Weist P."/>
        </authorList>
    </citation>
    <scope>NUCLEOTIDE SEQUENCE</scope>
</reference>
<comment type="caution">
    <text evidence="1">The sequence shown here is derived from an EMBL/GenBank/DDBJ whole genome shotgun (WGS) entry which is preliminary data.</text>
</comment>
<protein>
    <submittedName>
        <fullName evidence="1">Uncharacterized protein</fullName>
    </submittedName>
</protein>
<feature type="non-terminal residue" evidence="1">
    <location>
        <position position="118"/>
    </location>
</feature>
<name>A0A9N7UFJ5_PLEPL</name>
<dbReference type="EMBL" id="CADEAL010001149">
    <property type="protein sequence ID" value="CAB1429567.1"/>
    <property type="molecule type" value="Genomic_DNA"/>
</dbReference>
<evidence type="ECO:0000313" key="1">
    <source>
        <dbReference type="EMBL" id="CAB1429567.1"/>
    </source>
</evidence>